<dbReference type="Gene3D" id="2.60.40.1180">
    <property type="entry name" value="Golgi alpha-mannosidase II"/>
    <property type="match status" value="1"/>
</dbReference>
<dbReference type="PANTHER" id="PTHR43053:SF4">
    <property type="entry name" value="MYOGENESIS-REGULATING GLYCOSIDASE"/>
    <property type="match status" value="1"/>
</dbReference>
<feature type="domain" description="Glycosyl hydrolase family 31 C-terminal" evidence="7">
    <location>
        <begin position="744"/>
        <end position="826"/>
    </location>
</feature>
<dbReference type="InterPro" id="IPR050985">
    <property type="entry name" value="Alpha-glycosidase_related"/>
</dbReference>
<feature type="compositionally biased region" description="Basic and acidic residues" evidence="5">
    <location>
        <begin position="1"/>
        <end position="18"/>
    </location>
</feature>
<dbReference type="InterPro" id="IPR013780">
    <property type="entry name" value="Glyco_hydro_b"/>
</dbReference>
<sequence>MERLSGARRACEGRRSGSRESGAAGAREKKRVCSRRSAPGSRRRSPGASKASSPYADDQQPASSTRAVFSAIASAGEGLGAVEARDRVSGTGNRESLRVRYVPDEENSWIEVSSEATRLRVKNDGRFELWGKCERNREVLCCSGVVTLPGEVAGRVELTYSFADLKAAGGSPHTVVVRWADYVTLVIHPPGTGHGPHGDWSKGLTRGFILEKYISTDHAEMTEIKIDVDSAGHWFGGAHFMNQLWPLNKVSWETGPFYPFDHGPTGLNTLVAPQFVTSSGLLVMVDPDTPFLHIGMNGPEEYHNGKSRPLRKWGTGVQNATNPILPEQAGACKKVAKCDGVLRIQSRKNFVDDKVSHTWSNWAPVAWPHSEGGSTSEGGEGPKERNYLKISLALCAFSNVRESSMASLKTLPRPKVTPNLHVLQDPIWTTWAKYKQWVTEGKVLTYAKEIKDSGLDYSVMEIDDRWQISYGDLDFDPGKFPDPKGMVEQLHEMGFKVTLWVMPFVEKRSAAFKEGREKGYFVKRVTSACHPYEEQPGFFKWWNLPSVVALDVTNPEAVDWYVSRLRRLQDLYGIDGFKFDGGEPCFLPKNPITSKALSYPSEYTHLWVKEVAGKFQGGVCEVRTGHKTQDVGIMTRIGDRFSTWDFKNGLQSIIPTVLTSGLLGYPFALPDIIGGNAYFGRKPDTELFVRWTQVNALMPAMQFSIAPWHIGKEAQDLVSQAMKLRKKFVGDIIGLAGETSELLKPIVRPMWWLDPGDEATYEISDQFALGDDIVVAPVVVKGQRKRDVYLTAGVWEDLDKPGERIQGGQWLLNLDAPLAKLPCFRRIHQEEA</sequence>
<gene>
    <name evidence="8" type="ORF">A3770_02p17300</name>
</gene>
<keyword evidence="2 4" id="KW-0378">Hydrolase</keyword>
<dbReference type="Proteomes" id="UP000316726">
    <property type="component" value="Chromosome 2"/>
</dbReference>
<dbReference type="InterPro" id="IPR000322">
    <property type="entry name" value="Glyco_hydro_31_TIM"/>
</dbReference>
<dbReference type="Gene3D" id="3.20.20.80">
    <property type="entry name" value="Glycosidases"/>
    <property type="match status" value="1"/>
</dbReference>
<dbReference type="EMBL" id="CP031035">
    <property type="protein sequence ID" value="QDZ19212.1"/>
    <property type="molecule type" value="Genomic_DNA"/>
</dbReference>
<evidence type="ECO:0000256" key="1">
    <source>
        <dbReference type="ARBA" id="ARBA00007806"/>
    </source>
</evidence>
<keyword evidence="9" id="KW-1185">Reference proteome</keyword>
<proteinExistence type="inferred from homology"/>
<dbReference type="CDD" id="cd06592">
    <property type="entry name" value="GH31_NET37"/>
    <property type="match status" value="1"/>
</dbReference>
<evidence type="ECO:0000259" key="7">
    <source>
        <dbReference type="Pfam" id="PF21365"/>
    </source>
</evidence>
<feature type="compositionally biased region" description="Low complexity" evidence="5">
    <location>
        <begin position="35"/>
        <end position="54"/>
    </location>
</feature>
<evidence type="ECO:0000256" key="2">
    <source>
        <dbReference type="ARBA" id="ARBA00022801"/>
    </source>
</evidence>
<accession>A0A5B8MIK0</accession>
<evidence type="ECO:0000259" key="6">
    <source>
        <dbReference type="Pfam" id="PF01055"/>
    </source>
</evidence>
<dbReference type="Pfam" id="PF01055">
    <property type="entry name" value="Glyco_hydro_31_2nd"/>
    <property type="match status" value="1"/>
</dbReference>
<dbReference type="GO" id="GO:0004553">
    <property type="term" value="F:hydrolase activity, hydrolyzing O-glycosyl compounds"/>
    <property type="evidence" value="ECO:0007669"/>
    <property type="project" value="InterPro"/>
</dbReference>
<dbReference type="InterPro" id="IPR048395">
    <property type="entry name" value="Glyco_hydro_31_C"/>
</dbReference>
<name>A0A5B8MIK0_9CHLO</name>
<dbReference type="GO" id="GO:0005975">
    <property type="term" value="P:carbohydrate metabolic process"/>
    <property type="evidence" value="ECO:0007669"/>
    <property type="project" value="InterPro"/>
</dbReference>
<dbReference type="PANTHER" id="PTHR43053">
    <property type="entry name" value="GLYCOSIDASE FAMILY 31"/>
    <property type="match status" value="1"/>
</dbReference>
<dbReference type="AlphaFoldDB" id="A0A5B8MIK0"/>
<dbReference type="OrthoDB" id="10070917at2759"/>
<dbReference type="SUPFAM" id="SSF51445">
    <property type="entry name" value="(Trans)glycosidases"/>
    <property type="match status" value="1"/>
</dbReference>
<evidence type="ECO:0000256" key="3">
    <source>
        <dbReference type="ARBA" id="ARBA00023295"/>
    </source>
</evidence>
<evidence type="ECO:0000313" key="8">
    <source>
        <dbReference type="EMBL" id="QDZ19212.1"/>
    </source>
</evidence>
<evidence type="ECO:0000313" key="9">
    <source>
        <dbReference type="Proteomes" id="UP000316726"/>
    </source>
</evidence>
<reference evidence="8 9" key="1">
    <citation type="submission" date="2018-07" db="EMBL/GenBank/DDBJ databases">
        <title>The complete nuclear genome of the prasinophyte Chloropicon primus (CCMP1205).</title>
        <authorList>
            <person name="Pombert J.-F."/>
            <person name="Otis C."/>
            <person name="Turmel M."/>
            <person name="Lemieux C."/>
        </authorList>
    </citation>
    <scope>NUCLEOTIDE SEQUENCE [LARGE SCALE GENOMIC DNA]</scope>
    <source>
        <strain evidence="8 9">CCMP1205</strain>
    </source>
</reference>
<feature type="region of interest" description="Disordered" evidence="5">
    <location>
        <begin position="1"/>
        <end position="66"/>
    </location>
</feature>
<comment type="similarity">
    <text evidence="1 4">Belongs to the glycosyl hydrolase 31 family.</text>
</comment>
<dbReference type="SUPFAM" id="SSF51011">
    <property type="entry name" value="Glycosyl hydrolase domain"/>
    <property type="match status" value="1"/>
</dbReference>
<protein>
    <submittedName>
        <fullName evidence="8">Glycoside hydrolase</fullName>
    </submittedName>
</protein>
<evidence type="ECO:0000256" key="5">
    <source>
        <dbReference type="SAM" id="MobiDB-lite"/>
    </source>
</evidence>
<dbReference type="STRING" id="1764295.A0A5B8MIK0"/>
<feature type="domain" description="Glycoside hydrolase family 31 TIM barrel" evidence="6">
    <location>
        <begin position="434"/>
        <end position="728"/>
    </location>
</feature>
<evidence type="ECO:0000256" key="4">
    <source>
        <dbReference type="RuleBase" id="RU361185"/>
    </source>
</evidence>
<keyword evidence="3 4" id="KW-0326">Glycosidase</keyword>
<dbReference type="Pfam" id="PF21365">
    <property type="entry name" value="Glyco_hydro_31_3rd"/>
    <property type="match status" value="1"/>
</dbReference>
<organism evidence="8 9">
    <name type="scientific">Chloropicon primus</name>
    <dbReference type="NCBI Taxonomy" id="1764295"/>
    <lineage>
        <taxon>Eukaryota</taxon>
        <taxon>Viridiplantae</taxon>
        <taxon>Chlorophyta</taxon>
        <taxon>Chloropicophyceae</taxon>
        <taxon>Chloropicales</taxon>
        <taxon>Chloropicaceae</taxon>
        <taxon>Chloropicon</taxon>
    </lineage>
</organism>
<dbReference type="InterPro" id="IPR017853">
    <property type="entry name" value="GH"/>
</dbReference>